<evidence type="ECO:0000313" key="2">
    <source>
        <dbReference type="Proteomes" id="UP000790377"/>
    </source>
</evidence>
<evidence type="ECO:0000313" key="1">
    <source>
        <dbReference type="EMBL" id="KAH7903444.1"/>
    </source>
</evidence>
<gene>
    <name evidence="1" type="ORF">BJ138DRAFT_1107668</name>
</gene>
<dbReference type="Proteomes" id="UP000790377">
    <property type="component" value="Unassembled WGS sequence"/>
</dbReference>
<keyword evidence="2" id="KW-1185">Reference proteome</keyword>
<reference evidence="1" key="1">
    <citation type="journal article" date="2021" name="New Phytol.">
        <title>Evolutionary innovations through gain and loss of genes in the ectomycorrhizal Boletales.</title>
        <authorList>
            <person name="Wu G."/>
            <person name="Miyauchi S."/>
            <person name="Morin E."/>
            <person name="Kuo A."/>
            <person name="Drula E."/>
            <person name="Varga T."/>
            <person name="Kohler A."/>
            <person name="Feng B."/>
            <person name="Cao Y."/>
            <person name="Lipzen A."/>
            <person name="Daum C."/>
            <person name="Hundley H."/>
            <person name="Pangilinan J."/>
            <person name="Johnson J."/>
            <person name="Barry K."/>
            <person name="LaButti K."/>
            <person name="Ng V."/>
            <person name="Ahrendt S."/>
            <person name="Min B."/>
            <person name="Choi I.G."/>
            <person name="Park H."/>
            <person name="Plett J.M."/>
            <person name="Magnuson J."/>
            <person name="Spatafora J.W."/>
            <person name="Nagy L.G."/>
            <person name="Henrissat B."/>
            <person name="Grigoriev I.V."/>
            <person name="Yang Z.L."/>
            <person name="Xu J."/>
            <person name="Martin F.M."/>
        </authorList>
    </citation>
    <scope>NUCLEOTIDE SEQUENCE</scope>
    <source>
        <strain evidence="1">ATCC 28755</strain>
    </source>
</reference>
<name>A0ACB7ZQK8_9AGAM</name>
<dbReference type="EMBL" id="MU268969">
    <property type="protein sequence ID" value="KAH7903444.1"/>
    <property type="molecule type" value="Genomic_DNA"/>
</dbReference>
<accession>A0ACB7ZQK8</accession>
<protein>
    <submittedName>
        <fullName evidence="1">Uncharacterized protein</fullName>
    </submittedName>
</protein>
<proteinExistence type="predicted"/>
<comment type="caution">
    <text evidence="1">The sequence shown here is derived from an EMBL/GenBank/DDBJ whole genome shotgun (WGS) entry which is preliminary data.</text>
</comment>
<sequence length="244" mass="26691">MSQRPSHANANKFPAKIILELTQKCRTSTQKKADDELSAAKKAALTETARKKHQQDVSDIAAAEDSLRQQDERYGTIPSESFAISLKKKKAPKDAALACQQSRHRLAQEAQCLSKKINIQEDNDSRGRRTGTSVSRVTGATSDDPMLGGEFGQDEAAETTVVARKSKGAGQKQQNNSVDKFRTTAQMGVKIQKVDVNDAIKVKAEPIRGKPLKGLKASDLPFTEATDHKTWDRLIPIGAILELL</sequence>
<organism evidence="1 2">
    <name type="scientific">Hygrophoropsis aurantiaca</name>
    <dbReference type="NCBI Taxonomy" id="72124"/>
    <lineage>
        <taxon>Eukaryota</taxon>
        <taxon>Fungi</taxon>
        <taxon>Dikarya</taxon>
        <taxon>Basidiomycota</taxon>
        <taxon>Agaricomycotina</taxon>
        <taxon>Agaricomycetes</taxon>
        <taxon>Agaricomycetidae</taxon>
        <taxon>Boletales</taxon>
        <taxon>Coniophorineae</taxon>
        <taxon>Hygrophoropsidaceae</taxon>
        <taxon>Hygrophoropsis</taxon>
    </lineage>
</organism>